<evidence type="ECO:0000256" key="9">
    <source>
        <dbReference type="SAM" id="Phobius"/>
    </source>
</evidence>
<keyword evidence="11" id="KW-1185">Reference proteome</keyword>
<organism evidence="10 11">
    <name type="scientific">Acinetobacter sedimenti</name>
    <dbReference type="NCBI Taxonomy" id="2919922"/>
    <lineage>
        <taxon>Bacteria</taxon>
        <taxon>Pseudomonadati</taxon>
        <taxon>Pseudomonadota</taxon>
        <taxon>Gammaproteobacteria</taxon>
        <taxon>Moraxellales</taxon>
        <taxon>Moraxellaceae</taxon>
        <taxon>Acinetobacter</taxon>
    </lineage>
</organism>
<comment type="subcellular location">
    <subcellularLocation>
        <location evidence="1">Cell membrane</location>
        <topology evidence="1">Multi-pass membrane protein</topology>
    </subcellularLocation>
</comment>
<evidence type="ECO:0000256" key="6">
    <source>
        <dbReference type="ARBA" id="ARBA00022989"/>
    </source>
</evidence>
<proteinExistence type="inferred from homology"/>
<comment type="similarity">
    <text evidence="2">Belongs to the AzlC family.</text>
</comment>
<sequence length="265" mass="29026">MANHDDAQLAQLSSTHSTPTISTKISPRLVWLGFRQLLPISFFVVLFGCAFGLAAVQAQLSNPEIVSMSALVFAGASQFAMLDMIQGTAIPPVPLIITVFFINARHILMGAALYPWLRQLNPVKRYSILLLLTDANWAYAQQAFQNKMSGYGLLIGGGIALWLTWLLGTVLGMYLGGIVAHPERWGLDMVMACFLLSMATGGKQDIRMMTIWAVVFCASILAYLYLPKNMHVLVASCIGGVIGMLWKENTTQNDSTINEHSEAQD</sequence>
<keyword evidence="6 9" id="KW-1133">Transmembrane helix</keyword>
<dbReference type="PANTHER" id="PTHR34979:SF1">
    <property type="entry name" value="INNER MEMBRANE PROTEIN YGAZ"/>
    <property type="match status" value="1"/>
</dbReference>
<keyword evidence="7 9" id="KW-0472">Membrane</keyword>
<evidence type="ECO:0000256" key="4">
    <source>
        <dbReference type="ARBA" id="ARBA00022475"/>
    </source>
</evidence>
<feature type="transmembrane region" description="Helical" evidence="9">
    <location>
        <begin position="37"/>
        <end position="56"/>
    </location>
</feature>
<dbReference type="InterPro" id="IPR011606">
    <property type="entry name" value="Brnchd-chn_aa_trnsp_permease"/>
</dbReference>
<comment type="caution">
    <text evidence="10">The sequence shown here is derived from an EMBL/GenBank/DDBJ whole genome shotgun (WGS) entry which is preliminary data.</text>
</comment>
<feature type="transmembrane region" description="Helical" evidence="9">
    <location>
        <begin position="209"/>
        <end position="226"/>
    </location>
</feature>
<evidence type="ECO:0000256" key="1">
    <source>
        <dbReference type="ARBA" id="ARBA00004651"/>
    </source>
</evidence>
<evidence type="ECO:0000256" key="2">
    <source>
        <dbReference type="ARBA" id="ARBA00010735"/>
    </source>
</evidence>
<feature type="region of interest" description="Disordered" evidence="8">
    <location>
        <begin position="1"/>
        <end position="20"/>
    </location>
</feature>
<accession>A0A9X1WXU3</accession>
<protein>
    <submittedName>
        <fullName evidence="10">AzlC family ABC transporter permease</fullName>
    </submittedName>
</protein>
<name>A0A9X1WXU3_9GAMM</name>
<dbReference type="RefSeq" id="WP_241570544.1">
    <property type="nucleotide sequence ID" value="NZ_JAKUML010000003.1"/>
</dbReference>
<dbReference type="Proteomes" id="UP001139701">
    <property type="component" value="Unassembled WGS sequence"/>
</dbReference>
<dbReference type="Pfam" id="PF03591">
    <property type="entry name" value="AzlC"/>
    <property type="match status" value="1"/>
</dbReference>
<evidence type="ECO:0000256" key="8">
    <source>
        <dbReference type="SAM" id="MobiDB-lite"/>
    </source>
</evidence>
<evidence type="ECO:0000256" key="7">
    <source>
        <dbReference type="ARBA" id="ARBA00023136"/>
    </source>
</evidence>
<feature type="compositionally biased region" description="Polar residues" evidence="8">
    <location>
        <begin position="10"/>
        <end position="20"/>
    </location>
</feature>
<feature type="transmembrane region" description="Helical" evidence="9">
    <location>
        <begin position="151"/>
        <end position="179"/>
    </location>
</feature>
<evidence type="ECO:0000256" key="5">
    <source>
        <dbReference type="ARBA" id="ARBA00022692"/>
    </source>
</evidence>
<dbReference type="EMBL" id="JAKUML010000003">
    <property type="protein sequence ID" value="MCJ8145847.1"/>
    <property type="molecule type" value="Genomic_DNA"/>
</dbReference>
<keyword evidence="5 9" id="KW-0812">Transmembrane</keyword>
<dbReference type="PANTHER" id="PTHR34979">
    <property type="entry name" value="INNER MEMBRANE PROTEIN YGAZ"/>
    <property type="match status" value="1"/>
</dbReference>
<evidence type="ECO:0000256" key="3">
    <source>
        <dbReference type="ARBA" id="ARBA00022448"/>
    </source>
</evidence>
<dbReference type="AlphaFoldDB" id="A0A9X1WXU3"/>
<dbReference type="GO" id="GO:1903785">
    <property type="term" value="P:L-valine transmembrane transport"/>
    <property type="evidence" value="ECO:0007669"/>
    <property type="project" value="TreeGrafter"/>
</dbReference>
<gene>
    <name evidence="10" type="ORF">MKI79_02800</name>
</gene>
<evidence type="ECO:0000313" key="10">
    <source>
        <dbReference type="EMBL" id="MCJ8145847.1"/>
    </source>
</evidence>
<evidence type="ECO:0000313" key="11">
    <source>
        <dbReference type="Proteomes" id="UP001139701"/>
    </source>
</evidence>
<dbReference type="GO" id="GO:0005886">
    <property type="term" value="C:plasma membrane"/>
    <property type="evidence" value="ECO:0007669"/>
    <property type="project" value="UniProtKB-SubCell"/>
</dbReference>
<keyword evidence="4" id="KW-1003">Cell membrane</keyword>
<reference evidence="10" key="1">
    <citation type="submission" date="2022-02" db="EMBL/GenBank/DDBJ databases">
        <title>Acinetobacter A3.8 sp. nov., isolated from Sediment (Zhairuo Island).</title>
        <authorList>
            <person name="Zheng K."/>
        </authorList>
    </citation>
    <scope>NUCLEOTIDE SEQUENCE</scope>
    <source>
        <strain evidence="10">A3.8</strain>
    </source>
</reference>
<keyword evidence="3" id="KW-0813">Transport</keyword>